<accession>C7QI54</accession>
<gene>
    <name evidence="1" type="ordered locus">Caci_4235</name>
</gene>
<name>C7QI54_CATAD</name>
<sequence>MDWILLTELSSMFAGPWHAAELSAVPNVVADADASTDAGADASADTGSALTAADVWIAQQAYAFIAKRTVCERCGARLSRKVCVAVSPDGAKRIGVAARCRGWRRHPYTALVGRSRDGLRFGTLEPS</sequence>
<dbReference type="Proteomes" id="UP000000851">
    <property type="component" value="Chromosome"/>
</dbReference>
<organism evidence="1 2">
    <name type="scientific">Catenulispora acidiphila (strain DSM 44928 / JCM 14897 / NBRC 102108 / NRRL B-24433 / ID139908)</name>
    <dbReference type="NCBI Taxonomy" id="479433"/>
    <lineage>
        <taxon>Bacteria</taxon>
        <taxon>Bacillati</taxon>
        <taxon>Actinomycetota</taxon>
        <taxon>Actinomycetes</taxon>
        <taxon>Catenulisporales</taxon>
        <taxon>Catenulisporaceae</taxon>
        <taxon>Catenulispora</taxon>
    </lineage>
</organism>
<dbReference type="STRING" id="479433.Caci_4235"/>
<proteinExistence type="predicted"/>
<dbReference type="InParanoid" id="C7QI54"/>
<dbReference type="HOGENOM" id="CLU_1966588_0_0_11"/>
<evidence type="ECO:0000313" key="1">
    <source>
        <dbReference type="EMBL" id="ACU73099.1"/>
    </source>
</evidence>
<evidence type="ECO:0000313" key="2">
    <source>
        <dbReference type="Proteomes" id="UP000000851"/>
    </source>
</evidence>
<protein>
    <submittedName>
        <fullName evidence="1">Uncharacterized protein</fullName>
    </submittedName>
</protein>
<dbReference type="KEGG" id="cai:Caci_4235"/>
<dbReference type="EMBL" id="CP001700">
    <property type="protein sequence ID" value="ACU73099.1"/>
    <property type="molecule type" value="Genomic_DNA"/>
</dbReference>
<dbReference type="RefSeq" id="WP_015792828.1">
    <property type="nucleotide sequence ID" value="NC_013131.1"/>
</dbReference>
<keyword evidence="2" id="KW-1185">Reference proteome</keyword>
<reference evidence="1 2" key="1">
    <citation type="journal article" date="2009" name="Stand. Genomic Sci.">
        <title>Complete genome sequence of Catenulispora acidiphila type strain (ID 139908).</title>
        <authorList>
            <person name="Copeland A."/>
            <person name="Lapidus A."/>
            <person name="Glavina Del Rio T."/>
            <person name="Nolan M."/>
            <person name="Lucas S."/>
            <person name="Chen F."/>
            <person name="Tice H."/>
            <person name="Cheng J.F."/>
            <person name="Bruce D."/>
            <person name="Goodwin L."/>
            <person name="Pitluck S."/>
            <person name="Mikhailova N."/>
            <person name="Pati A."/>
            <person name="Ivanova N."/>
            <person name="Mavromatis K."/>
            <person name="Chen A."/>
            <person name="Palaniappan K."/>
            <person name="Chain P."/>
            <person name="Land M."/>
            <person name="Hauser L."/>
            <person name="Chang Y.J."/>
            <person name="Jeffries C.D."/>
            <person name="Chertkov O."/>
            <person name="Brettin T."/>
            <person name="Detter J.C."/>
            <person name="Han C."/>
            <person name="Ali Z."/>
            <person name="Tindall B.J."/>
            <person name="Goker M."/>
            <person name="Bristow J."/>
            <person name="Eisen J.A."/>
            <person name="Markowitz V."/>
            <person name="Hugenholtz P."/>
            <person name="Kyrpides N.C."/>
            <person name="Klenk H.P."/>
        </authorList>
    </citation>
    <scope>NUCLEOTIDE SEQUENCE [LARGE SCALE GENOMIC DNA]</scope>
    <source>
        <strain evidence="2">DSM 44928 / JCM 14897 / NBRC 102108 / NRRL B-24433 / ID139908</strain>
    </source>
</reference>
<dbReference type="AlphaFoldDB" id="C7QI54"/>